<evidence type="ECO:0000313" key="5">
    <source>
        <dbReference type="Proteomes" id="UP000479132"/>
    </source>
</evidence>
<feature type="domain" description="AB hydrolase-1" evidence="3">
    <location>
        <begin position="20"/>
        <end position="252"/>
    </location>
</feature>
<organism evidence="4 5">
    <name type="scientific">Fodinibius halophilus</name>
    <dbReference type="NCBI Taxonomy" id="1736908"/>
    <lineage>
        <taxon>Bacteria</taxon>
        <taxon>Pseudomonadati</taxon>
        <taxon>Balneolota</taxon>
        <taxon>Balneolia</taxon>
        <taxon>Balneolales</taxon>
        <taxon>Balneolaceae</taxon>
        <taxon>Fodinibius</taxon>
    </lineage>
</organism>
<keyword evidence="5" id="KW-1185">Reference proteome</keyword>
<accession>A0A6M1TIM0</accession>
<proteinExistence type="inferred from homology"/>
<dbReference type="InterPro" id="IPR000073">
    <property type="entry name" value="AB_hydrolase_1"/>
</dbReference>
<dbReference type="GO" id="GO:0016787">
    <property type="term" value="F:hydrolase activity"/>
    <property type="evidence" value="ECO:0007669"/>
    <property type="project" value="UniProtKB-KW"/>
</dbReference>
<keyword evidence="2 4" id="KW-0378">Hydrolase</keyword>
<dbReference type="RefSeq" id="WP_165268192.1">
    <property type="nucleotide sequence ID" value="NZ_JAALLS010000010.1"/>
</dbReference>
<sequence length="267" mass="29744">MGTDITSRNNVKRFGNGSQTIMFAHGYGCDQNMWRFITPAFEENYDIILFDHVGSGDSDDEAYDFDKYSSLKGYADDVIEICEALNLDEVIFVGHSVSTMIGVLAVGERPDLFQQLIMIGPSPRYINDEDYYGGFEKEDIEGLVETLESNYLGWTRNITPVIAGKSNDEKFAEELKNSFCRMDPDIAKHFGKVTFLSDNCDDLSNVSIPSLVIQSEPDVIAPSRVGKYVQTEIPNCSFTKLDATGHCPHLTAPDETIKAIKTYLAKG</sequence>
<evidence type="ECO:0000256" key="2">
    <source>
        <dbReference type="ARBA" id="ARBA00022801"/>
    </source>
</evidence>
<comment type="caution">
    <text evidence="4">The sequence shown here is derived from an EMBL/GenBank/DDBJ whole genome shotgun (WGS) entry which is preliminary data.</text>
</comment>
<dbReference type="FunFam" id="3.40.50.1820:FF:000042">
    <property type="entry name" value="probable strigolactone esterase DAD2"/>
    <property type="match status" value="1"/>
</dbReference>
<evidence type="ECO:0000313" key="4">
    <source>
        <dbReference type="EMBL" id="NGP88450.1"/>
    </source>
</evidence>
<dbReference type="EMBL" id="JAALLS010000010">
    <property type="protein sequence ID" value="NGP88450.1"/>
    <property type="molecule type" value="Genomic_DNA"/>
</dbReference>
<protein>
    <submittedName>
        <fullName evidence="4">Alpha/beta hydrolase</fullName>
    </submittedName>
</protein>
<evidence type="ECO:0000259" key="3">
    <source>
        <dbReference type="Pfam" id="PF00561"/>
    </source>
</evidence>
<evidence type="ECO:0000256" key="1">
    <source>
        <dbReference type="ARBA" id="ARBA00008645"/>
    </source>
</evidence>
<dbReference type="Gene3D" id="3.40.50.1820">
    <property type="entry name" value="alpha/beta hydrolase"/>
    <property type="match status" value="1"/>
</dbReference>
<dbReference type="Pfam" id="PF00561">
    <property type="entry name" value="Abhydrolase_1"/>
    <property type="match status" value="1"/>
</dbReference>
<reference evidence="4 5" key="1">
    <citation type="submission" date="2020-02" db="EMBL/GenBank/DDBJ databases">
        <title>Aliifodinibius halophilus 2W32, complete genome.</title>
        <authorList>
            <person name="Li Y."/>
            <person name="Wu S."/>
        </authorList>
    </citation>
    <scope>NUCLEOTIDE SEQUENCE [LARGE SCALE GENOMIC DNA]</scope>
    <source>
        <strain evidence="4 5">2W32</strain>
    </source>
</reference>
<dbReference type="Proteomes" id="UP000479132">
    <property type="component" value="Unassembled WGS sequence"/>
</dbReference>
<name>A0A6M1TIM0_9BACT</name>
<dbReference type="AlphaFoldDB" id="A0A6M1TIM0"/>
<gene>
    <name evidence="4" type="ORF">G3569_08790</name>
</gene>
<dbReference type="SUPFAM" id="SSF53474">
    <property type="entry name" value="alpha/beta-Hydrolases"/>
    <property type="match status" value="1"/>
</dbReference>
<dbReference type="InterPro" id="IPR029058">
    <property type="entry name" value="AB_hydrolase_fold"/>
</dbReference>
<dbReference type="PANTHER" id="PTHR43039">
    <property type="entry name" value="ESTERASE-RELATED"/>
    <property type="match status" value="1"/>
</dbReference>
<comment type="similarity">
    <text evidence="1">Belongs to the AB hydrolase superfamily.</text>
</comment>